<feature type="transmembrane region" description="Helical" evidence="1">
    <location>
        <begin position="203"/>
        <end position="228"/>
    </location>
</feature>
<dbReference type="SUPFAM" id="SSF52151">
    <property type="entry name" value="FabD/lysophospholipase-like"/>
    <property type="match status" value="1"/>
</dbReference>
<gene>
    <name evidence="2" type="ordered locus">RPC_3973</name>
</gene>
<protein>
    <recommendedName>
        <fullName evidence="3">PNPLA domain-containing protein</fullName>
    </recommendedName>
</protein>
<dbReference type="PANTHER" id="PTHR10728:SF40">
    <property type="entry name" value="PATATIN FAMILY PROTEIN"/>
    <property type="match status" value="1"/>
</dbReference>
<dbReference type="Gene3D" id="3.40.1090.10">
    <property type="entry name" value="Cytosolic phospholipase A2 catalytic domain"/>
    <property type="match status" value="2"/>
</dbReference>
<dbReference type="STRING" id="316056.RPC_3973"/>
<evidence type="ECO:0000313" key="2">
    <source>
        <dbReference type="EMBL" id="ABD89499.1"/>
    </source>
</evidence>
<dbReference type="GO" id="GO:0004623">
    <property type="term" value="F:phospholipase A2 activity"/>
    <property type="evidence" value="ECO:0007669"/>
    <property type="project" value="TreeGrafter"/>
</dbReference>
<dbReference type="KEGG" id="rpc:RPC_3973"/>
<feature type="transmembrane region" description="Helical" evidence="1">
    <location>
        <begin position="445"/>
        <end position="465"/>
    </location>
</feature>
<dbReference type="GO" id="GO:0046475">
    <property type="term" value="P:glycerophospholipid catabolic process"/>
    <property type="evidence" value="ECO:0007669"/>
    <property type="project" value="TreeGrafter"/>
</dbReference>
<dbReference type="RefSeq" id="WP_011474380.1">
    <property type="nucleotide sequence ID" value="NC_007925.1"/>
</dbReference>
<feature type="transmembrane region" description="Helical" evidence="1">
    <location>
        <begin position="240"/>
        <end position="260"/>
    </location>
</feature>
<dbReference type="HOGENOM" id="CLU_009252_1_0_5"/>
<feature type="transmembrane region" description="Helical" evidence="1">
    <location>
        <begin position="314"/>
        <end position="334"/>
    </location>
</feature>
<evidence type="ECO:0008006" key="3">
    <source>
        <dbReference type="Google" id="ProtNLM"/>
    </source>
</evidence>
<reference evidence="2" key="1">
    <citation type="submission" date="2006-03" db="EMBL/GenBank/DDBJ databases">
        <title>Complete sequence of Rhodopseudomonas palustris BisB18.</title>
        <authorList>
            <consortium name="US DOE Joint Genome Institute"/>
            <person name="Copeland A."/>
            <person name="Lucas S."/>
            <person name="Lapidus A."/>
            <person name="Barry K."/>
            <person name="Detter J.C."/>
            <person name="Glavina del Rio T."/>
            <person name="Hammon N."/>
            <person name="Israni S."/>
            <person name="Dalin E."/>
            <person name="Tice H."/>
            <person name="Pitluck S."/>
            <person name="Chain P."/>
            <person name="Malfatti S."/>
            <person name="Shin M."/>
            <person name="Vergez L."/>
            <person name="Schmutz J."/>
            <person name="Larimer F."/>
            <person name="Land M."/>
            <person name="Hauser L."/>
            <person name="Pelletier D.A."/>
            <person name="Kyrpides N."/>
            <person name="Anderson I."/>
            <person name="Oda Y."/>
            <person name="Harwood C.S."/>
            <person name="Richardson P."/>
        </authorList>
    </citation>
    <scope>NUCLEOTIDE SEQUENCE [LARGE SCALE GENOMIC DNA]</scope>
    <source>
        <strain evidence="2">BisB18</strain>
    </source>
</reference>
<dbReference type="PANTHER" id="PTHR10728">
    <property type="entry name" value="CYTOSOLIC PHOSPHOLIPASE A2"/>
    <property type="match status" value="1"/>
</dbReference>
<dbReference type="GO" id="GO:0005829">
    <property type="term" value="C:cytosol"/>
    <property type="evidence" value="ECO:0007669"/>
    <property type="project" value="TreeGrafter"/>
</dbReference>
<dbReference type="EMBL" id="CP000301">
    <property type="protein sequence ID" value="ABD89499.1"/>
    <property type="molecule type" value="Genomic_DNA"/>
</dbReference>
<feature type="transmembrane region" description="Helical" evidence="1">
    <location>
        <begin position="340"/>
        <end position="361"/>
    </location>
</feature>
<keyword evidence="1" id="KW-0812">Transmembrane</keyword>
<keyword evidence="1" id="KW-1133">Transmembrane helix</keyword>
<name>Q20ZD7_RHOPB</name>
<feature type="transmembrane region" description="Helical" evidence="1">
    <location>
        <begin position="280"/>
        <end position="307"/>
    </location>
</feature>
<dbReference type="eggNOG" id="COG1752">
    <property type="taxonomic scope" value="Bacteria"/>
</dbReference>
<proteinExistence type="predicted"/>
<keyword evidence="1" id="KW-0472">Membrane</keyword>
<accession>Q20ZD7</accession>
<dbReference type="InterPro" id="IPR016035">
    <property type="entry name" value="Acyl_Trfase/lysoPLipase"/>
</dbReference>
<sequence>MDQTTPNADDDERPWRDKFHAVFAKEIEAINSRREATRKLATPASGKTLDAVGLALSGGGIRSASVCLGVVQALNNQGLLSRIDYLSTVSGGGYLGSSLSATLTCHKDFVFGGSAAPLAGAAPATDISDTPAVGHLRNYSNYLIPRGFRDVLSAAAIVLRGLVANLSLVVPVLLLLAAVTAWSNPVRTSLGKSDFFGVDLSQFLTRNFGVTLVAGLTLLGLFLLWALARSSPWLARRLGWMDIVGGVLLVAFAAIAFFEFQPFVIEGMFQIADHNNGNPSGLVLGLFTSWVKTLAAAAAPVTALVVMFQRQIGAFLNSATAGSSLAAQASAIAIKLAVWVAGLALPLIIWVAYLYLSYWAIANDGKRTAEQVRCPPTAISATVNIQQQDGASTATLQGSLQPDDASRCAAAAPADSSSPQAWAHTPNWLIWLSKFMPGRVPEGHLMPALYVAVALLVFVLSWPLAPNANSLHRLYRDRLGKAFLFDPRHRRGARPSANEPSREQGRDFVNVSGMRLSTLSTAQAPYHLINAALNIQGSDFANRRGRNADFFVFSKYSTGSQATGYAPTDRLEAAAAELDLATAMAISGAAASANMGSKTIRPLTPTLALLNIRLGYWLTNPAFFAAAGSGTAAGADVKSSWTPTHRTTRYLWSELSGRLYENSDEIYLTDGGHIENLGIYELLRRQCRLIIAVDAEADSAMHFPSLVTLQRYARIDLGIRIYLPWAPIQAATLGCMAVNAGKLPPPPPSKEPHGPHVAIGIIDYGGGEKGTLVYIKSSLSGDENDYVRDYARRHAQFPHEATGDQFFSEEQFEVYRALGFHIAHGLLCGADDVSVASDGGDPVVTKFSDAGNATVAAVRAALGLSVEEEGEGAGSGV</sequence>
<dbReference type="AlphaFoldDB" id="Q20ZD7"/>
<evidence type="ECO:0000256" key="1">
    <source>
        <dbReference type="SAM" id="Phobius"/>
    </source>
</evidence>
<organism evidence="2">
    <name type="scientific">Rhodopseudomonas palustris (strain BisB18)</name>
    <dbReference type="NCBI Taxonomy" id="316056"/>
    <lineage>
        <taxon>Bacteria</taxon>
        <taxon>Pseudomonadati</taxon>
        <taxon>Pseudomonadota</taxon>
        <taxon>Alphaproteobacteria</taxon>
        <taxon>Hyphomicrobiales</taxon>
        <taxon>Nitrobacteraceae</taxon>
        <taxon>Rhodopseudomonas</taxon>
    </lineage>
</organism>
<feature type="transmembrane region" description="Helical" evidence="1">
    <location>
        <begin position="162"/>
        <end position="183"/>
    </location>
</feature>